<protein>
    <submittedName>
        <fullName evidence="3">Expressed protein</fullName>
    </submittedName>
</protein>
<feature type="domain" description="Nucleolar 27S pre-rRNA processing Urb2/Npa2 C-terminal" evidence="2">
    <location>
        <begin position="1299"/>
        <end position="1531"/>
    </location>
</feature>
<keyword evidence="4" id="KW-1185">Reference proteome</keyword>
<evidence type="ECO:0000313" key="4">
    <source>
        <dbReference type="Proteomes" id="UP001153365"/>
    </source>
</evidence>
<evidence type="ECO:0000256" key="1">
    <source>
        <dbReference type="SAM" id="MobiDB-lite"/>
    </source>
</evidence>
<comment type="caution">
    <text evidence="3">The sequence shown here is derived from an EMBL/GenBank/DDBJ whole genome shotgun (WGS) entry which is preliminary data.</text>
</comment>
<organism evidence="3 4">
    <name type="scientific">Phakopsora pachyrhizi</name>
    <name type="common">Asian soybean rust disease fungus</name>
    <dbReference type="NCBI Taxonomy" id="170000"/>
    <lineage>
        <taxon>Eukaryota</taxon>
        <taxon>Fungi</taxon>
        <taxon>Dikarya</taxon>
        <taxon>Basidiomycota</taxon>
        <taxon>Pucciniomycotina</taxon>
        <taxon>Pucciniomycetes</taxon>
        <taxon>Pucciniales</taxon>
        <taxon>Phakopsoraceae</taxon>
        <taxon>Phakopsora</taxon>
    </lineage>
</organism>
<proteinExistence type="predicted"/>
<sequence length="1611" mass="182956">MALVPSSSIHNSDNNGGGIGVCDLFQSLRSQENTIEERLQLAQRSCWDQGLLLEHKEIYFLRWIIDSNLHESRKSQSRKKSKPAASLPLFWEFLNQLLTKLQGRDIGRLILGSDSLQVVQQTTKVWCKLFEKEETSKDLLSSFSLLFSIIKDRMMFENSIELFSDILDGLLLSNESLCAPAEKFALIVLDGILPIIQHPLNNRKAPVALLSQETLAKIIETISKTGASSKIGSSILKIIRVTIFAADNLKRAQIAGETRVEWLEALRRVADFIELVPLLLAGLMDELPSLQSHLLLSRSTPKVDDQSTGFGHLSVPYDSTRKFALSVISESYNLLSHLEHTRDAQFSSPITIGFETILKMIKDANLYDPNEDYHRQILIPLVDHCVSHISDKSADCSSAALGALVVLLSIDYTLLEPHLETILKELSVISCNTINSKPINNFFRGIFDLFSKSKQILRLLTTIIDATEKKLLEPSTLDRVVQGYLMKRSMTERIHDEIRFSIPSTQLSSIHEMLSCKLEKVFEKMFGVENLLKPERVSKRRKVLRDDEIVLLTNHLDPVEGILTDQDVGVSALVSHYYQIYVIASSRSELQHNEWLILAQSFSNFAAQVSKTVLKPILKKYPIHESKNRFRKWKDNKQQAIVAAAIRVLNSVISARVFPNDPQLEIPELSEWSDLLGLFSKAKNDGINTELGVELIQLFLTSSSSRLALSDFVDNEMFLVAFNAILKSITNFSYKLESSTWNGLTVGINSEKSLCAMWYLLSSAHLSEFSTFATEDQLTSFTKVLIDFGSSEEKNNSQETQSLGEDDLISFREMNMNVLDSAILYEAHRIRESMMETLTESFKSMITPPGDHNCSTTFRIDLERLNRCKNLFDVVNRFPVSYLSKTLRKLLLDWIITWNMVMLSQGGSRTVEEAGLMIALVQHSSTILEKLFNHPNCSTNQILMSSAIDLVIVCFSSKPKWMEENSKNESLRSSTANMTRQIISVFFRLFFNSLDLFSKIFTRLLSVTLKRLPEIVFSLAGSKDLLSLSDELVFVALESAIKNLSTFFTQQVWADLSDQSIIQELKDNLHKLRTFLKSIFEGLPRDYYLPSIHVLRLCDAYLKLVQLLGLGNTEFPINMKAILPLDTLRQSQLNSSHESPHLNSLVGPHSLKLFSMFINLHKRPTSPSEPQSTTLKTGIRAFKALVIAHVEWTLKASSSDDRDEYYLSQLQKQFKLSCRDSSLQHDLSVKKISGSDLLRVRILMDVALTMILNEPEGSRSLNLRCVHRLLNFICLIQSNLKNFFSDKAEFGLDLLRWKVNFIHQICIHKINLVGRYETVKLLEILTEVLRTKKTTDDEFFLALTTTIGERQEIYDILVSIMSHLGKFKRFLILPVFHLYINVLVDLLKPVRQCASDLNNIKDQALVICNWCFPVAINESIDPTNYNRLLIDLCTSTHSTNHHSRLDPINTPLSIQGSNITSNLRAEGSTGTISLVGALSKHAPFYLKKYLAECSYFDHRLPLTVKVKLKEGILVLIGTLGSHEKNWIGRSLVESFNVSNQNSNWSNRRKEQRKRRKVLENDDENNEGEEEDVLRVAEGANGVEDNVDIEFCQSIWKELLKSWESNRYKGID</sequence>
<feature type="compositionally biased region" description="Acidic residues" evidence="1">
    <location>
        <begin position="1560"/>
        <end position="1569"/>
    </location>
</feature>
<dbReference type="EMBL" id="CALTRL010000824">
    <property type="protein sequence ID" value="CAH7669839.1"/>
    <property type="molecule type" value="Genomic_DNA"/>
</dbReference>
<dbReference type="Pfam" id="PF10441">
    <property type="entry name" value="Urb2"/>
    <property type="match status" value="1"/>
</dbReference>
<name>A0AAV0APW2_PHAPC</name>
<dbReference type="Proteomes" id="UP001153365">
    <property type="component" value="Unassembled WGS sequence"/>
</dbReference>
<gene>
    <name evidence="3" type="ORF">PPACK8108_LOCUS4493</name>
</gene>
<accession>A0AAV0APW2</accession>
<evidence type="ECO:0000259" key="2">
    <source>
        <dbReference type="Pfam" id="PF10441"/>
    </source>
</evidence>
<feature type="region of interest" description="Disordered" evidence="1">
    <location>
        <begin position="1540"/>
        <end position="1569"/>
    </location>
</feature>
<dbReference type="InterPro" id="IPR018849">
    <property type="entry name" value="Urb2/Npa2_C"/>
</dbReference>
<reference evidence="3" key="1">
    <citation type="submission" date="2022-06" db="EMBL/GenBank/DDBJ databases">
        <authorList>
            <consortium name="SYNGENTA / RWTH Aachen University"/>
        </authorList>
    </citation>
    <scope>NUCLEOTIDE SEQUENCE</scope>
</reference>
<evidence type="ECO:0000313" key="3">
    <source>
        <dbReference type="EMBL" id="CAH7669839.1"/>
    </source>
</evidence>